<proteinExistence type="predicted"/>
<keyword evidence="3" id="KW-0812">Transmembrane</keyword>
<sequence>MTNPQPRWLLVLLLGLAVIVYAGNAGNDFLFDDIPALSGNELVQISGARFDEWRTAAFSSNAGPLSRPLTMVSFALQHVLDGEFSARSLKLGNLAIHLAIGILLFFLFRGLLGALVLQGRVQCHAGWVAAVAAGLWLLHPLHVSTVLYAVQRMAQLSTLFVVLGLFLFVRWRSRWAVQGARIDEVVAAALWLFLVVIFAVLSKENGALLLWLVPAVEVAVYRGRWAGRRLPLLASAGWILLLLPLALIALIFWLSPETFLGGYAQRNFTLEERLLTQSRVLWQYVGWIVWPNILSMGFQHDDIVLSSGWLNPLSTLIAVLAWLAVLALAVWQRARWPLLLLAVLVYLVGHSMESSFLALEMVYEHRNYLPSIGVCLLLGFALVELLRRLSFAGCAAASCALVAVFALLLSVRSHTWSDDLTLSRTNVARHPASVRSNYFYGNALLRQYRLRESLGLSEKDAEASLAVGRHYMELMHQRDPADIGALVMLYYLDSLFFPELGAQTDWLSTLQAALPGRVLKASDRNALQVLAECMGDGKCATEEVEVEKLFAALGRYSLTPSDLDSLRYSYLQASGAPPGELLAVLEDALARAPGQLSYYPYLLAQYSELGDAEGLLRSAGQWMQYDTNRRQLPLQRQLFAGAKP</sequence>
<dbReference type="PANTHER" id="PTHR44227">
    <property type="match status" value="1"/>
</dbReference>
<evidence type="ECO:0008006" key="6">
    <source>
        <dbReference type="Google" id="ProtNLM"/>
    </source>
</evidence>
<evidence type="ECO:0000256" key="3">
    <source>
        <dbReference type="SAM" id="Phobius"/>
    </source>
</evidence>
<accession>A0A3C1KSJ3</accession>
<feature type="transmembrane region" description="Helical" evidence="3">
    <location>
        <begin position="208"/>
        <end position="225"/>
    </location>
</feature>
<keyword evidence="3" id="KW-1133">Transmembrane helix</keyword>
<feature type="transmembrane region" description="Helical" evidence="3">
    <location>
        <begin position="391"/>
        <end position="411"/>
    </location>
</feature>
<dbReference type="PANTHER" id="PTHR44227:SF3">
    <property type="entry name" value="PROTEIN O-MANNOSYL-TRANSFERASE TMTC4"/>
    <property type="match status" value="1"/>
</dbReference>
<comment type="caution">
    <text evidence="4">The sequence shown here is derived from an EMBL/GenBank/DDBJ whole genome shotgun (WGS) entry which is preliminary data.</text>
</comment>
<organism evidence="4 5">
    <name type="scientific">Haliea salexigens</name>
    <dbReference type="NCBI Taxonomy" id="287487"/>
    <lineage>
        <taxon>Bacteria</taxon>
        <taxon>Pseudomonadati</taxon>
        <taxon>Pseudomonadota</taxon>
        <taxon>Gammaproteobacteria</taxon>
        <taxon>Cellvibrionales</taxon>
        <taxon>Halieaceae</taxon>
        <taxon>Haliea</taxon>
    </lineage>
</organism>
<keyword evidence="3" id="KW-0472">Membrane</keyword>
<dbReference type="AlphaFoldDB" id="A0A3C1KSJ3"/>
<evidence type="ECO:0000256" key="1">
    <source>
        <dbReference type="ARBA" id="ARBA00022737"/>
    </source>
</evidence>
<name>A0A3C1KSJ3_9GAMM</name>
<feature type="transmembrane region" description="Helical" evidence="3">
    <location>
        <begin position="94"/>
        <end position="117"/>
    </location>
</feature>
<feature type="transmembrane region" description="Helical" evidence="3">
    <location>
        <begin position="309"/>
        <end position="331"/>
    </location>
</feature>
<feature type="transmembrane region" description="Helical" evidence="3">
    <location>
        <begin position="368"/>
        <end position="386"/>
    </location>
</feature>
<dbReference type="Proteomes" id="UP000259273">
    <property type="component" value="Unassembled WGS sequence"/>
</dbReference>
<keyword evidence="2" id="KW-0802">TPR repeat</keyword>
<dbReference type="InterPro" id="IPR052346">
    <property type="entry name" value="O-mannosyl-transferase_TMTC"/>
</dbReference>
<dbReference type="EMBL" id="DMND01000248">
    <property type="protein sequence ID" value="HAN29682.1"/>
    <property type="molecule type" value="Genomic_DNA"/>
</dbReference>
<dbReference type="STRING" id="1121937.GCA_000423125_03068"/>
<evidence type="ECO:0000256" key="2">
    <source>
        <dbReference type="ARBA" id="ARBA00022803"/>
    </source>
</evidence>
<feature type="transmembrane region" description="Helical" evidence="3">
    <location>
        <begin position="232"/>
        <end position="254"/>
    </location>
</feature>
<feature type="transmembrane region" description="Helical" evidence="3">
    <location>
        <begin position="124"/>
        <end position="141"/>
    </location>
</feature>
<keyword evidence="1" id="KW-0677">Repeat</keyword>
<reference evidence="4 5" key="1">
    <citation type="journal article" date="2018" name="Nat. Biotechnol.">
        <title>A standardized bacterial taxonomy based on genome phylogeny substantially revises the tree of life.</title>
        <authorList>
            <person name="Parks D.H."/>
            <person name="Chuvochina M."/>
            <person name="Waite D.W."/>
            <person name="Rinke C."/>
            <person name="Skarshewski A."/>
            <person name="Chaumeil P.A."/>
            <person name="Hugenholtz P."/>
        </authorList>
    </citation>
    <scope>NUCLEOTIDE SEQUENCE [LARGE SCALE GENOMIC DNA]</scope>
    <source>
        <strain evidence="4">UBA9158</strain>
    </source>
</reference>
<evidence type="ECO:0000313" key="5">
    <source>
        <dbReference type="Proteomes" id="UP000259273"/>
    </source>
</evidence>
<feature type="transmembrane region" description="Helical" evidence="3">
    <location>
        <begin position="153"/>
        <end position="173"/>
    </location>
</feature>
<gene>
    <name evidence="4" type="ORF">DCP75_18535</name>
</gene>
<feature type="transmembrane region" description="Helical" evidence="3">
    <location>
        <begin position="338"/>
        <end position="362"/>
    </location>
</feature>
<evidence type="ECO:0000313" key="4">
    <source>
        <dbReference type="EMBL" id="HAN29682.1"/>
    </source>
</evidence>
<protein>
    <recommendedName>
        <fullName evidence="6">Tetratricopeptide repeat protein</fullName>
    </recommendedName>
</protein>
<feature type="transmembrane region" description="Helical" evidence="3">
    <location>
        <begin position="185"/>
        <end position="202"/>
    </location>
</feature>